<feature type="region of interest" description="Disordered" evidence="1">
    <location>
        <begin position="1"/>
        <end position="28"/>
    </location>
</feature>
<organism evidence="2 3">
    <name type="scientific">Porites lobata</name>
    <dbReference type="NCBI Taxonomy" id="104759"/>
    <lineage>
        <taxon>Eukaryota</taxon>
        <taxon>Metazoa</taxon>
        <taxon>Cnidaria</taxon>
        <taxon>Anthozoa</taxon>
        <taxon>Hexacorallia</taxon>
        <taxon>Scleractinia</taxon>
        <taxon>Fungiina</taxon>
        <taxon>Poritidae</taxon>
        <taxon>Porites</taxon>
    </lineage>
</organism>
<comment type="caution">
    <text evidence="2">The sequence shown here is derived from an EMBL/GenBank/DDBJ whole genome shotgun (WGS) entry which is preliminary data.</text>
</comment>
<keyword evidence="3" id="KW-1185">Reference proteome</keyword>
<dbReference type="EMBL" id="CALNXK010000174">
    <property type="protein sequence ID" value="CAH3172516.1"/>
    <property type="molecule type" value="Genomic_DNA"/>
</dbReference>
<sequence length="146" mass="15251">MYNISFSFSSFSSGSGANGRRPHDITSRQGLTNLYNSGVSSVEHVKRPLGGSGGAIGIQHSGVVVTTNSGDRWLVHKGSGYGDSSQTVVTNAKHMSGAWTSGGAQPARPGTTVADYVKAGGSNYNMAFDNCHHGSQRMMDVGKGKR</sequence>
<evidence type="ECO:0000256" key="1">
    <source>
        <dbReference type="SAM" id="MobiDB-lite"/>
    </source>
</evidence>
<gene>
    <name evidence="2" type="ORF">PLOB_00013080</name>
</gene>
<reference evidence="2 3" key="1">
    <citation type="submission" date="2022-05" db="EMBL/GenBank/DDBJ databases">
        <authorList>
            <consortium name="Genoscope - CEA"/>
            <person name="William W."/>
        </authorList>
    </citation>
    <scope>NUCLEOTIDE SEQUENCE [LARGE SCALE GENOMIC DNA]</scope>
</reference>
<feature type="compositionally biased region" description="Low complexity" evidence="1">
    <location>
        <begin position="1"/>
        <end position="15"/>
    </location>
</feature>
<protein>
    <submittedName>
        <fullName evidence="2">Uncharacterized protein</fullName>
    </submittedName>
</protein>
<accession>A0ABN8R2A1</accession>
<dbReference type="Proteomes" id="UP001159405">
    <property type="component" value="Unassembled WGS sequence"/>
</dbReference>
<evidence type="ECO:0000313" key="2">
    <source>
        <dbReference type="EMBL" id="CAH3172516.1"/>
    </source>
</evidence>
<proteinExistence type="predicted"/>
<evidence type="ECO:0000313" key="3">
    <source>
        <dbReference type="Proteomes" id="UP001159405"/>
    </source>
</evidence>
<name>A0ABN8R2A1_9CNID</name>